<dbReference type="Proteomes" id="UP000007254">
    <property type="component" value="Chromosome"/>
</dbReference>
<gene>
    <name evidence="2" type="ordered locus">Spith_1654</name>
</gene>
<sequence length="151" mass="17765">MERAAGYEIFQARDSDLHRIADLLDGVSSFLLEKGIPQWRSPTDRAVLLDEIRAGEVHAVRRGDRILATFSIRRRKYYWPPDETDFRDGAVYLYRFALGKKWFGKGLGSEVLERIEEFLFDQGVEEIRLDCWAGNEILRAFYSEEWIYLPR</sequence>
<dbReference type="InterPro" id="IPR000182">
    <property type="entry name" value="GNAT_dom"/>
</dbReference>
<dbReference type="SUPFAM" id="SSF55729">
    <property type="entry name" value="Acyl-CoA N-acyltransferases (Nat)"/>
    <property type="match status" value="1"/>
</dbReference>
<proteinExistence type="predicted"/>
<dbReference type="AlphaFoldDB" id="G0GBA5"/>
<dbReference type="Gene3D" id="3.40.630.30">
    <property type="match status" value="1"/>
</dbReference>
<accession>G0GBA5</accession>
<dbReference type="RefSeq" id="WP_014625243.1">
    <property type="nucleotide sequence ID" value="NC_017583.1"/>
</dbReference>
<dbReference type="OrthoDB" id="9796381at2"/>
<evidence type="ECO:0000313" key="3">
    <source>
        <dbReference type="Proteomes" id="UP000007254"/>
    </source>
</evidence>
<dbReference type="KEGG" id="stq:Spith_1654"/>
<reference evidence="2 3" key="1">
    <citation type="submission" date="2011-06" db="EMBL/GenBank/DDBJ databases">
        <title>The complete genome of Spirochaeta thermophila DSM 6578.</title>
        <authorList>
            <consortium name="US DOE Joint Genome Institute (JGI-PGF)"/>
            <person name="Lucas S."/>
            <person name="Lapidus A."/>
            <person name="Bruce D."/>
            <person name="Goodwin L."/>
            <person name="Pitluck S."/>
            <person name="Peters L."/>
            <person name="Kyrpides N."/>
            <person name="Mavromatis K."/>
            <person name="Ivanova N."/>
            <person name="Mikailova N."/>
            <person name="Pagani I."/>
            <person name="Chertkov O."/>
            <person name="Detter J.C."/>
            <person name="Tapia R."/>
            <person name="Han C."/>
            <person name="Land M."/>
            <person name="Hauser L."/>
            <person name="Markowitz V."/>
            <person name="Cheng J.-F."/>
            <person name="Hugenholtz P."/>
            <person name="Woyke T."/>
            <person name="Wu D."/>
            <person name="Spring S."/>
            <person name="Merkhoffer B."/>
            <person name="Schneider S."/>
            <person name="Klenk H.-P."/>
            <person name="Eisen J.A."/>
        </authorList>
    </citation>
    <scope>NUCLEOTIDE SEQUENCE [LARGE SCALE GENOMIC DNA]</scope>
    <source>
        <strain evidence="3">ATCC 700085 / DSM 6578 / Z-1203</strain>
    </source>
</reference>
<feature type="domain" description="N-acetyltransferase" evidence="1">
    <location>
        <begin position="7"/>
        <end position="151"/>
    </location>
</feature>
<keyword evidence="3" id="KW-1185">Reference proteome</keyword>
<dbReference type="CDD" id="cd04301">
    <property type="entry name" value="NAT_SF"/>
    <property type="match status" value="1"/>
</dbReference>
<dbReference type="GO" id="GO:0016747">
    <property type="term" value="F:acyltransferase activity, transferring groups other than amino-acyl groups"/>
    <property type="evidence" value="ECO:0007669"/>
    <property type="project" value="InterPro"/>
</dbReference>
<dbReference type="Pfam" id="PF00583">
    <property type="entry name" value="Acetyltransf_1"/>
    <property type="match status" value="1"/>
</dbReference>
<dbReference type="EMBL" id="CP002903">
    <property type="protein sequence ID" value="AEJ61914.1"/>
    <property type="molecule type" value="Genomic_DNA"/>
</dbReference>
<organism evidence="2 3">
    <name type="scientific">Winmispira thermophila (strain ATCC 700085 / DSM 6578 / Z-1203)</name>
    <name type="common">Spirochaeta thermophila</name>
    <dbReference type="NCBI Taxonomy" id="869211"/>
    <lineage>
        <taxon>Bacteria</taxon>
        <taxon>Pseudomonadati</taxon>
        <taxon>Spirochaetota</taxon>
        <taxon>Spirochaetia</taxon>
        <taxon>Winmispirales</taxon>
        <taxon>Winmispiraceae</taxon>
        <taxon>Winmispira</taxon>
    </lineage>
</organism>
<evidence type="ECO:0000313" key="2">
    <source>
        <dbReference type="EMBL" id="AEJ61914.1"/>
    </source>
</evidence>
<protein>
    <submittedName>
        <fullName evidence="2">GCN5-related N-acetyltransferase</fullName>
    </submittedName>
</protein>
<dbReference type="STRING" id="869211.Spith_1654"/>
<dbReference type="PROSITE" id="PS51186">
    <property type="entry name" value="GNAT"/>
    <property type="match status" value="1"/>
</dbReference>
<name>G0GBA5_WINT7</name>
<evidence type="ECO:0000259" key="1">
    <source>
        <dbReference type="PROSITE" id="PS51186"/>
    </source>
</evidence>
<dbReference type="InterPro" id="IPR016181">
    <property type="entry name" value="Acyl_CoA_acyltransferase"/>
</dbReference>
<dbReference type="HOGENOM" id="CLU_1730269_0_0_12"/>